<feature type="transmembrane region" description="Helical" evidence="12">
    <location>
        <begin position="196"/>
        <end position="224"/>
    </location>
</feature>
<evidence type="ECO:0000313" key="15">
    <source>
        <dbReference type="Proteomes" id="UP001181693"/>
    </source>
</evidence>
<comment type="similarity">
    <text evidence="11">Belongs to the G-protein coupled receptor 1 family.</text>
</comment>
<dbReference type="Proteomes" id="UP001181693">
    <property type="component" value="Unassembled WGS sequence"/>
</dbReference>
<evidence type="ECO:0000256" key="1">
    <source>
        <dbReference type="ARBA" id="ARBA00004651"/>
    </source>
</evidence>
<dbReference type="FunFam" id="1.20.1070.10:FF:000001">
    <property type="entry name" value="Olfactory receptor"/>
    <property type="match status" value="1"/>
</dbReference>
<keyword evidence="15" id="KW-1185">Reference proteome</keyword>
<proteinExistence type="inferred from homology"/>
<keyword evidence="8 12" id="KW-0472">Membrane</keyword>
<keyword evidence="6 12" id="KW-1133">Transmembrane helix</keyword>
<reference evidence="14" key="1">
    <citation type="thesis" date="2020" institute="ProQuest LLC" country="789 East Eisenhower Parkway, Ann Arbor, MI, USA">
        <title>Comparative Genomics and Chromosome Evolution.</title>
        <authorList>
            <person name="Mudd A.B."/>
        </authorList>
    </citation>
    <scope>NUCLEOTIDE SEQUENCE</scope>
    <source>
        <strain evidence="14">1538</strain>
        <tissue evidence="14">Blood</tissue>
    </source>
</reference>
<keyword evidence="9 11" id="KW-0675">Receptor</keyword>
<dbReference type="SUPFAM" id="SSF81321">
    <property type="entry name" value="Family A G protein-coupled receptor-like"/>
    <property type="match status" value="1"/>
</dbReference>
<dbReference type="PRINTS" id="PR00237">
    <property type="entry name" value="GPCRRHODOPSN"/>
</dbReference>
<name>A0AAV2ZW16_PYXAD</name>
<dbReference type="InterPro" id="IPR017452">
    <property type="entry name" value="GPCR_Rhodpsn_7TM"/>
</dbReference>
<evidence type="ECO:0000256" key="7">
    <source>
        <dbReference type="ARBA" id="ARBA00023040"/>
    </source>
</evidence>
<feature type="transmembrane region" description="Helical" evidence="12">
    <location>
        <begin position="24"/>
        <end position="47"/>
    </location>
</feature>
<keyword evidence="4 11" id="KW-0812">Transmembrane</keyword>
<dbReference type="GO" id="GO:0004930">
    <property type="term" value="F:G protein-coupled receptor activity"/>
    <property type="evidence" value="ECO:0007669"/>
    <property type="project" value="UniProtKB-KW"/>
</dbReference>
<evidence type="ECO:0000256" key="11">
    <source>
        <dbReference type="RuleBase" id="RU000688"/>
    </source>
</evidence>
<feature type="transmembrane region" description="Helical" evidence="12">
    <location>
        <begin position="140"/>
        <end position="157"/>
    </location>
</feature>
<dbReference type="EMBL" id="DYDO01000006">
    <property type="protein sequence ID" value="DBA22739.1"/>
    <property type="molecule type" value="Genomic_DNA"/>
</dbReference>
<evidence type="ECO:0000256" key="5">
    <source>
        <dbReference type="ARBA" id="ARBA00022725"/>
    </source>
</evidence>
<keyword evidence="5 12" id="KW-0552">Olfaction</keyword>
<sequence length="310" mass="34996">MGENLTISTDFLIMGLSDLPDLKVFLFCVLLLIYVLTLTGNMAIILVLQMDQSLHRPMYFFLGNLAFLDICYTSTTMPKMLQILIVKEKAITFIGCVTQLYLFLAFVGTECVLLGIMSYDRFLAICNPLRYMVIMNFKDCAKFASASWLCGLVNSIIHTVSTFRLHFCGIKKIKYYFCDIPPLLSLSCDNTIINEALLLSIGVFIGWTPFLSIIISYIYIIVTIMKIKSNEGRQKAFSTCASHLTVVILYYGSAISNYVRPISTYSLGKDRVISVLYSVVTPMLNPIIYTLNNHDVKNAISRQIIHRGKP</sequence>
<dbReference type="Pfam" id="PF13853">
    <property type="entry name" value="7tm_4"/>
    <property type="match status" value="1"/>
</dbReference>
<dbReference type="Gene3D" id="1.20.1070.10">
    <property type="entry name" value="Rhodopsin 7-helix transmembrane proteins"/>
    <property type="match status" value="1"/>
</dbReference>
<evidence type="ECO:0000256" key="12">
    <source>
        <dbReference type="RuleBase" id="RU363047"/>
    </source>
</evidence>
<evidence type="ECO:0000256" key="2">
    <source>
        <dbReference type="ARBA" id="ARBA00022475"/>
    </source>
</evidence>
<dbReference type="InterPro" id="IPR050516">
    <property type="entry name" value="Olfactory_GPCR"/>
</dbReference>
<keyword evidence="3 12" id="KW-0716">Sensory transduction</keyword>
<feature type="transmembrane region" description="Helical" evidence="12">
    <location>
        <begin position="236"/>
        <end position="252"/>
    </location>
</feature>
<evidence type="ECO:0000313" key="14">
    <source>
        <dbReference type="EMBL" id="DBA22739.1"/>
    </source>
</evidence>
<protein>
    <recommendedName>
        <fullName evidence="12">Olfactory receptor</fullName>
    </recommendedName>
</protein>
<evidence type="ECO:0000259" key="13">
    <source>
        <dbReference type="PROSITE" id="PS50262"/>
    </source>
</evidence>
<dbReference type="PRINTS" id="PR00245">
    <property type="entry name" value="OLFACTORYR"/>
</dbReference>
<evidence type="ECO:0000256" key="10">
    <source>
        <dbReference type="ARBA" id="ARBA00023224"/>
    </source>
</evidence>
<evidence type="ECO:0000256" key="4">
    <source>
        <dbReference type="ARBA" id="ARBA00022692"/>
    </source>
</evidence>
<comment type="subcellular location">
    <subcellularLocation>
        <location evidence="1 12">Cell membrane</location>
        <topology evidence="1 12">Multi-pass membrane protein</topology>
    </subcellularLocation>
</comment>
<evidence type="ECO:0000256" key="3">
    <source>
        <dbReference type="ARBA" id="ARBA00022606"/>
    </source>
</evidence>
<dbReference type="PROSITE" id="PS00237">
    <property type="entry name" value="G_PROTEIN_RECEP_F1_1"/>
    <property type="match status" value="1"/>
</dbReference>
<dbReference type="CDD" id="cd15231">
    <property type="entry name" value="7tmA_OR5V1-like"/>
    <property type="match status" value="1"/>
</dbReference>
<dbReference type="GO" id="GO:0005886">
    <property type="term" value="C:plasma membrane"/>
    <property type="evidence" value="ECO:0007669"/>
    <property type="project" value="UniProtKB-SubCell"/>
</dbReference>
<dbReference type="InterPro" id="IPR000725">
    <property type="entry name" value="Olfact_rcpt"/>
</dbReference>
<evidence type="ECO:0000256" key="6">
    <source>
        <dbReference type="ARBA" id="ARBA00022989"/>
    </source>
</evidence>
<dbReference type="InterPro" id="IPR000276">
    <property type="entry name" value="GPCR_Rhodpsn"/>
</dbReference>
<dbReference type="AlphaFoldDB" id="A0AAV2ZW16"/>
<dbReference type="PROSITE" id="PS50262">
    <property type="entry name" value="G_PROTEIN_RECEP_F1_2"/>
    <property type="match status" value="1"/>
</dbReference>
<feature type="transmembrane region" description="Helical" evidence="12">
    <location>
        <begin position="90"/>
        <end position="119"/>
    </location>
</feature>
<keyword evidence="2 12" id="KW-1003">Cell membrane</keyword>
<feature type="transmembrane region" description="Helical" evidence="12">
    <location>
        <begin position="59"/>
        <end position="78"/>
    </location>
</feature>
<keyword evidence="10 11" id="KW-0807">Transducer</keyword>
<keyword evidence="7 11" id="KW-0297">G-protein coupled receptor</keyword>
<accession>A0AAV2ZW16</accession>
<dbReference type="PANTHER" id="PTHR26452">
    <property type="entry name" value="OLFACTORY RECEPTOR"/>
    <property type="match status" value="1"/>
</dbReference>
<gene>
    <name evidence="14" type="ORF">GDO54_013748</name>
</gene>
<feature type="domain" description="G-protein coupled receptors family 1 profile" evidence="13">
    <location>
        <begin position="40"/>
        <end position="289"/>
    </location>
</feature>
<comment type="caution">
    <text evidence="14">The sequence shown here is derived from an EMBL/GenBank/DDBJ whole genome shotgun (WGS) entry which is preliminary data.</text>
</comment>
<organism evidence="14 15">
    <name type="scientific">Pyxicephalus adspersus</name>
    <name type="common">African bullfrog</name>
    <dbReference type="NCBI Taxonomy" id="30357"/>
    <lineage>
        <taxon>Eukaryota</taxon>
        <taxon>Metazoa</taxon>
        <taxon>Chordata</taxon>
        <taxon>Craniata</taxon>
        <taxon>Vertebrata</taxon>
        <taxon>Euteleostomi</taxon>
        <taxon>Amphibia</taxon>
        <taxon>Batrachia</taxon>
        <taxon>Anura</taxon>
        <taxon>Neobatrachia</taxon>
        <taxon>Ranoidea</taxon>
        <taxon>Pyxicephalidae</taxon>
        <taxon>Pyxicephalinae</taxon>
        <taxon>Pyxicephalus</taxon>
    </lineage>
</organism>
<feature type="transmembrane region" description="Helical" evidence="12">
    <location>
        <begin position="272"/>
        <end position="292"/>
    </location>
</feature>
<evidence type="ECO:0000256" key="9">
    <source>
        <dbReference type="ARBA" id="ARBA00023170"/>
    </source>
</evidence>
<evidence type="ECO:0000256" key="8">
    <source>
        <dbReference type="ARBA" id="ARBA00023136"/>
    </source>
</evidence>
<dbReference type="GO" id="GO:0004984">
    <property type="term" value="F:olfactory receptor activity"/>
    <property type="evidence" value="ECO:0007669"/>
    <property type="project" value="InterPro"/>
</dbReference>